<sequence length="142" mass="15864">MVTLYLKYLALNRLDSLSVMRELVQGNKRKQLRAWAKLYHVFLTELVYTKNARKLQAMGDLPVFVLQRVTLGDMQALMAIVTFTSMETKFALSNTDGSQETTSRLRRSQAGLGARGFGEGLGLSDFSSTLSINLERRLALSG</sequence>
<protein>
    <submittedName>
        <fullName evidence="1">Uncharacterized protein</fullName>
    </submittedName>
</protein>
<reference evidence="1 2" key="1">
    <citation type="journal article" date="2016" name="Genome Biol. Evol.">
        <title>Divergent and convergent evolution of fungal pathogenicity.</title>
        <authorList>
            <person name="Shang Y."/>
            <person name="Xiao G."/>
            <person name="Zheng P."/>
            <person name="Cen K."/>
            <person name="Zhan S."/>
            <person name="Wang C."/>
        </authorList>
    </citation>
    <scope>NUCLEOTIDE SEQUENCE [LARGE SCALE GENOMIC DNA]</scope>
    <source>
        <strain evidence="1 2">RCEF 1005</strain>
    </source>
</reference>
<keyword evidence="2" id="KW-1185">Reference proteome</keyword>
<dbReference type="Proteomes" id="UP000076881">
    <property type="component" value="Unassembled WGS sequence"/>
</dbReference>
<comment type="caution">
    <text evidence="1">The sequence shown here is derived from an EMBL/GenBank/DDBJ whole genome shotgun (WGS) entry which is preliminary data.</text>
</comment>
<evidence type="ECO:0000313" key="1">
    <source>
        <dbReference type="EMBL" id="OAA74476.1"/>
    </source>
</evidence>
<organism evidence="1 2">
    <name type="scientific">Akanthomyces lecanii RCEF 1005</name>
    <dbReference type="NCBI Taxonomy" id="1081108"/>
    <lineage>
        <taxon>Eukaryota</taxon>
        <taxon>Fungi</taxon>
        <taxon>Dikarya</taxon>
        <taxon>Ascomycota</taxon>
        <taxon>Pezizomycotina</taxon>
        <taxon>Sordariomycetes</taxon>
        <taxon>Hypocreomycetidae</taxon>
        <taxon>Hypocreales</taxon>
        <taxon>Cordycipitaceae</taxon>
        <taxon>Akanthomyces</taxon>
        <taxon>Cordyceps confragosa</taxon>
    </lineage>
</organism>
<proteinExistence type="predicted"/>
<dbReference type="EMBL" id="AZHF01000006">
    <property type="protein sequence ID" value="OAA74476.1"/>
    <property type="molecule type" value="Genomic_DNA"/>
</dbReference>
<name>A0A168F053_CORDF</name>
<gene>
    <name evidence="1" type="ORF">LEL_08057</name>
</gene>
<accession>A0A168F053</accession>
<dbReference type="OrthoDB" id="20872at2759"/>
<dbReference type="AlphaFoldDB" id="A0A168F053"/>
<dbReference type="STRING" id="1081108.A0A168F053"/>
<evidence type="ECO:0000313" key="2">
    <source>
        <dbReference type="Proteomes" id="UP000076881"/>
    </source>
</evidence>